<evidence type="ECO:0000313" key="1">
    <source>
        <dbReference type="EMBL" id="JAH01854.1"/>
    </source>
</evidence>
<sequence>MFDESSGDNLPKSQFSPLSVCVSRPLSVTVCVCVCVCDRV</sequence>
<dbReference type="EMBL" id="GBXM01106723">
    <property type="protein sequence ID" value="JAH01854.1"/>
    <property type="molecule type" value="Transcribed_RNA"/>
</dbReference>
<organism evidence="1">
    <name type="scientific">Anguilla anguilla</name>
    <name type="common">European freshwater eel</name>
    <name type="synonym">Muraena anguilla</name>
    <dbReference type="NCBI Taxonomy" id="7936"/>
    <lineage>
        <taxon>Eukaryota</taxon>
        <taxon>Metazoa</taxon>
        <taxon>Chordata</taxon>
        <taxon>Craniata</taxon>
        <taxon>Vertebrata</taxon>
        <taxon>Euteleostomi</taxon>
        <taxon>Actinopterygii</taxon>
        <taxon>Neopterygii</taxon>
        <taxon>Teleostei</taxon>
        <taxon>Anguilliformes</taxon>
        <taxon>Anguillidae</taxon>
        <taxon>Anguilla</taxon>
    </lineage>
</organism>
<name>A0A0E9PBG6_ANGAN</name>
<proteinExistence type="predicted"/>
<reference evidence="1" key="2">
    <citation type="journal article" date="2015" name="Fish Shellfish Immunol.">
        <title>Early steps in the European eel (Anguilla anguilla)-Vibrio vulnificus interaction in the gills: Role of the RtxA13 toxin.</title>
        <authorList>
            <person name="Callol A."/>
            <person name="Pajuelo D."/>
            <person name="Ebbesson L."/>
            <person name="Teles M."/>
            <person name="MacKenzie S."/>
            <person name="Amaro C."/>
        </authorList>
    </citation>
    <scope>NUCLEOTIDE SEQUENCE</scope>
</reference>
<protein>
    <submittedName>
        <fullName evidence="1">Uncharacterized protein</fullName>
    </submittedName>
</protein>
<reference evidence="1" key="1">
    <citation type="submission" date="2014-11" db="EMBL/GenBank/DDBJ databases">
        <authorList>
            <person name="Amaro Gonzalez C."/>
        </authorList>
    </citation>
    <scope>NUCLEOTIDE SEQUENCE</scope>
</reference>
<accession>A0A0E9PBG6</accession>
<dbReference type="AlphaFoldDB" id="A0A0E9PBG6"/>